<dbReference type="Proteomes" id="UP000291106">
    <property type="component" value="Chromosome"/>
</dbReference>
<keyword evidence="2" id="KW-0255">Endonuclease</keyword>
<evidence type="ECO:0000259" key="1">
    <source>
        <dbReference type="Pfam" id="PF13392"/>
    </source>
</evidence>
<dbReference type="SUPFAM" id="SSF54060">
    <property type="entry name" value="His-Me finger endonucleases"/>
    <property type="match status" value="1"/>
</dbReference>
<accession>A0A411PM91</accession>
<dbReference type="OrthoDB" id="388551at2"/>
<dbReference type="InterPro" id="IPR044925">
    <property type="entry name" value="His-Me_finger_sf"/>
</dbReference>
<dbReference type="RefSeq" id="WP_130602991.1">
    <property type="nucleotide sequence ID" value="NZ_CP036200.1"/>
</dbReference>
<reference evidence="2 3" key="1">
    <citation type="submission" date="2019-02" db="EMBL/GenBank/DDBJ databases">
        <title>Shewanella sp. D4-2 isolated from Dokdo Island.</title>
        <authorList>
            <person name="Baek K."/>
        </authorList>
    </citation>
    <scope>NUCLEOTIDE SEQUENCE [LARGE SCALE GENOMIC DNA]</scope>
    <source>
        <strain evidence="2 3">D4-2</strain>
    </source>
</reference>
<evidence type="ECO:0000313" key="2">
    <source>
        <dbReference type="EMBL" id="QBF84660.1"/>
    </source>
</evidence>
<dbReference type="InterPro" id="IPR003615">
    <property type="entry name" value="HNH_nuc"/>
</dbReference>
<protein>
    <submittedName>
        <fullName evidence="2">HNH endonuclease</fullName>
    </submittedName>
</protein>
<sequence length="167" mass="18754">MKGKQLITLKSKFDKYFKIDPESPSGLSWKCKSSKRSSYAAGDKAGTITTNGYYTVVLFGRHYRVHRIVAVLAGIPDAHLLRKGCQKYQIDHINRERTANCPSNLRVVTPSVNNQNRAQPERKHDAGIRKRGKTFTAYYYEGNKQVTVGTFDTREEAVQARAGCLAA</sequence>
<organism evidence="2 3">
    <name type="scientific">Shewanella maritima</name>
    <dbReference type="NCBI Taxonomy" id="2520507"/>
    <lineage>
        <taxon>Bacteria</taxon>
        <taxon>Pseudomonadati</taxon>
        <taxon>Pseudomonadota</taxon>
        <taxon>Gammaproteobacteria</taxon>
        <taxon>Alteromonadales</taxon>
        <taxon>Shewanellaceae</taxon>
        <taxon>Shewanella</taxon>
    </lineage>
</organism>
<dbReference type="KEGG" id="smai:EXU30_19750"/>
<dbReference type="Pfam" id="PF13392">
    <property type="entry name" value="HNH_3"/>
    <property type="match status" value="1"/>
</dbReference>
<name>A0A411PM91_9GAMM</name>
<dbReference type="EMBL" id="CP036200">
    <property type="protein sequence ID" value="QBF84660.1"/>
    <property type="molecule type" value="Genomic_DNA"/>
</dbReference>
<proteinExistence type="predicted"/>
<dbReference type="AlphaFoldDB" id="A0A411PM91"/>
<keyword evidence="2" id="KW-0540">Nuclease</keyword>
<dbReference type="Gene3D" id="3.90.75.20">
    <property type="match status" value="1"/>
</dbReference>
<keyword evidence="2" id="KW-0378">Hydrolase</keyword>
<keyword evidence="3" id="KW-1185">Reference proteome</keyword>
<gene>
    <name evidence="2" type="ORF">EXU30_19750</name>
</gene>
<dbReference type="GO" id="GO:0004519">
    <property type="term" value="F:endonuclease activity"/>
    <property type="evidence" value="ECO:0007669"/>
    <property type="project" value="UniProtKB-KW"/>
</dbReference>
<evidence type="ECO:0000313" key="3">
    <source>
        <dbReference type="Proteomes" id="UP000291106"/>
    </source>
</evidence>
<feature type="domain" description="HNH nuclease" evidence="1">
    <location>
        <begin position="63"/>
        <end position="114"/>
    </location>
</feature>